<gene>
    <name evidence="3" type="ORF">AFM18_09365</name>
</gene>
<protein>
    <submittedName>
        <fullName evidence="3">Uncharacterized protein</fullName>
    </submittedName>
</protein>
<keyword evidence="2" id="KW-1133">Transmembrane helix</keyword>
<name>A0AAW3I564_9BURK</name>
<reference evidence="3 4" key="1">
    <citation type="submission" date="2015-07" db="EMBL/GenBank/DDBJ databases">
        <title>Draft genome of Achromobacter spanius.</title>
        <authorList>
            <person name="Wang X."/>
        </authorList>
    </citation>
    <scope>NUCLEOTIDE SEQUENCE [LARGE SCALE GENOMIC DNA]</scope>
    <source>
        <strain evidence="3 4">CGMCC9173</strain>
    </source>
</reference>
<evidence type="ECO:0000256" key="1">
    <source>
        <dbReference type="SAM" id="MobiDB-lite"/>
    </source>
</evidence>
<feature type="region of interest" description="Disordered" evidence="1">
    <location>
        <begin position="1"/>
        <end position="27"/>
    </location>
</feature>
<evidence type="ECO:0000313" key="4">
    <source>
        <dbReference type="Proteomes" id="UP000037511"/>
    </source>
</evidence>
<organism evidence="3 4">
    <name type="scientific">Achromobacter spanius</name>
    <dbReference type="NCBI Taxonomy" id="217203"/>
    <lineage>
        <taxon>Bacteria</taxon>
        <taxon>Pseudomonadati</taxon>
        <taxon>Pseudomonadota</taxon>
        <taxon>Betaproteobacteria</taxon>
        <taxon>Burkholderiales</taxon>
        <taxon>Alcaligenaceae</taxon>
        <taxon>Achromobacter</taxon>
    </lineage>
</organism>
<proteinExistence type="predicted"/>
<evidence type="ECO:0000256" key="2">
    <source>
        <dbReference type="SAM" id="Phobius"/>
    </source>
</evidence>
<dbReference type="Proteomes" id="UP000037511">
    <property type="component" value="Unassembled WGS sequence"/>
</dbReference>
<sequence>MLGASATQSGAGPSQGPSQDPSQDPNQTDADRLAVFFLPIFRTVFVIIFRTYLGFSLFILTKWE</sequence>
<accession>A0AAW3I564</accession>
<keyword evidence="2" id="KW-0472">Membrane</keyword>
<comment type="caution">
    <text evidence="3">The sequence shown here is derived from an EMBL/GenBank/DDBJ whole genome shotgun (WGS) entry which is preliminary data.</text>
</comment>
<feature type="transmembrane region" description="Helical" evidence="2">
    <location>
        <begin position="33"/>
        <end position="60"/>
    </location>
</feature>
<dbReference type="EMBL" id="LGVG01000009">
    <property type="protein sequence ID" value="KNE28030.1"/>
    <property type="molecule type" value="Genomic_DNA"/>
</dbReference>
<keyword evidence="2" id="KW-0812">Transmembrane</keyword>
<dbReference type="AlphaFoldDB" id="A0AAW3I564"/>
<evidence type="ECO:0000313" key="3">
    <source>
        <dbReference type="EMBL" id="KNE28030.1"/>
    </source>
</evidence>